<evidence type="ECO:0000313" key="4">
    <source>
        <dbReference type="Proteomes" id="UP000509222"/>
    </source>
</evidence>
<evidence type="ECO:0000256" key="1">
    <source>
        <dbReference type="ARBA" id="ARBA00006739"/>
    </source>
</evidence>
<organism evidence="3 4">
    <name type="scientific">Planococcus glaciei</name>
    <dbReference type="NCBI Taxonomy" id="459472"/>
    <lineage>
        <taxon>Bacteria</taxon>
        <taxon>Bacillati</taxon>
        <taxon>Bacillota</taxon>
        <taxon>Bacilli</taxon>
        <taxon>Bacillales</taxon>
        <taxon>Caryophanaceae</taxon>
        <taxon>Planococcus</taxon>
    </lineage>
</organism>
<evidence type="ECO:0000313" key="3">
    <source>
        <dbReference type="EMBL" id="QKX49490.1"/>
    </source>
</evidence>
<name>A0A7H8Q6N1_9BACL</name>
<dbReference type="Pfam" id="PF00535">
    <property type="entry name" value="Glycos_transf_2"/>
    <property type="match status" value="1"/>
</dbReference>
<gene>
    <name evidence="3" type="ORF">HF394_02225</name>
</gene>
<proteinExistence type="inferred from homology"/>
<keyword evidence="3" id="KW-0808">Transferase</keyword>
<dbReference type="PANTHER" id="PTHR22916">
    <property type="entry name" value="GLYCOSYLTRANSFERASE"/>
    <property type="match status" value="1"/>
</dbReference>
<reference evidence="3 4" key="1">
    <citation type="submission" date="2020-04" db="EMBL/GenBank/DDBJ databases">
        <authorList>
            <person name="Pajer P."/>
            <person name="Broz P."/>
        </authorList>
    </citation>
    <scope>NUCLEOTIDE SEQUENCE [LARGE SCALE GENOMIC DNA]</scope>
    <source>
        <strain evidence="4">NRL-ATB46093</strain>
    </source>
</reference>
<comment type="similarity">
    <text evidence="1">Belongs to the glycosyltransferase 2 family.</text>
</comment>
<feature type="domain" description="Glycosyltransferase 2-like" evidence="2">
    <location>
        <begin position="8"/>
        <end position="140"/>
    </location>
</feature>
<evidence type="ECO:0000259" key="2">
    <source>
        <dbReference type="Pfam" id="PF00535"/>
    </source>
</evidence>
<dbReference type="Proteomes" id="UP000509222">
    <property type="component" value="Chromosome"/>
</dbReference>
<dbReference type="InterPro" id="IPR029044">
    <property type="entry name" value="Nucleotide-diphossugar_trans"/>
</dbReference>
<dbReference type="Gene3D" id="3.90.550.10">
    <property type="entry name" value="Spore Coat Polysaccharide Biosynthesis Protein SpsA, Chain A"/>
    <property type="match status" value="1"/>
</dbReference>
<accession>A0A7H8Q6N1</accession>
<reference evidence="4" key="2">
    <citation type="submission" date="2020-06" db="EMBL/GenBank/DDBJ databases">
        <title>Isolation of Planomicrobium glaciei.</title>
        <authorList>
            <person name="Malisova L."/>
            <person name="Safrankova R."/>
            <person name="Jakubu V."/>
            <person name="Spanelova P."/>
        </authorList>
    </citation>
    <scope>NUCLEOTIDE SEQUENCE [LARGE SCALE GENOMIC DNA]</scope>
    <source>
        <strain evidence="4">NRL-ATB46093</strain>
    </source>
</reference>
<keyword evidence="4" id="KW-1185">Reference proteome</keyword>
<protein>
    <submittedName>
        <fullName evidence="3">Glycosyltransferase</fullName>
    </submittedName>
</protein>
<dbReference type="EMBL" id="CP051177">
    <property type="protein sequence ID" value="QKX49490.1"/>
    <property type="molecule type" value="Genomic_DNA"/>
</dbReference>
<dbReference type="SUPFAM" id="SSF53448">
    <property type="entry name" value="Nucleotide-diphospho-sugar transferases"/>
    <property type="match status" value="1"/>
</dbReference>
<dbReference type="GO" id="GO:0016758">
    <property type="term" value="F:hexosyltransferase activity"/>
    <property type="evidence" value="ECO:0007669"/>
    <property type="project" value="UniProtKB-ARBA"/>
</dbReference>
<dbReference type="PANTHER" id="PTHR22916:SF3">
    <property type="entry name" value="UDP-GLCNAC:BETAGAL BETA-1,3-N-ACETYLGLUCOSAMINYLTRANSFERASE-LIKE PROTEIN 1"/>
    <property type="match status" value="1"/>
</dbReference>
<sequence length="321" mass="37735">MSHNVKVSIACMAYNHGDYIAETLESFLMQKTDFAYEILVHDDASTDRTQEIIKGYEEKYPEIIKPIYQKENQFSQNVVVEYINHKRASGKYIAFCEGDDFWTDPDKLQKQVDYMEKHPETSMCIHAAQRVDAKTKRKIADIRPFKESRVMTVEEVIEGGGDFFATNSMMYSKEKLAVWPNFYFNAVVGDYPMVIFGALQGVFYYMDENMSSYRVNSEGSWTLREFSSIANKTKHYADIAHMLDEIDAYTDYRYSRAVQNAKKGHQFYLLLIQGKFKEIQKEEYLELYNQMGIRYKLTSRIKHYFPRVSRMLISIKLNIIR</sequence>
<dbReference type="AlphaFoldDB" id="A0A7H8Q6N1"/>
<dbReference type="InterPro" id="IPR001173">
    <property type="entry name" value="Glyco_trans_2-like"/>
</dbReference>